<dbReference type="Proteomes" id="UP000617555">
    <property type="component" value="Unassembled WGS sequence"/>
</dbReference>
<sequence>MMTSTLSPRLTALSLKGIALLSLIGLSGCSSMGIEPWVKPYERQNLADPIMRMNRHPSASMHVAHVLEGRESARGAEGTGGGGCGCN</sequence>
<dbReference type="Pfam" id="PF14086">
    <property type="entry name" value="DUF4266"/>
    <property type="match status" value="1"/>
</dbReference>
<evidence type="ECO:0000259" key="1">
    <source>
        <dbReference type="Pfam" id="PF14086"/>
    </source>
</evidence>
<dbReference type="InterPro" id="IPR025362">
    <property type="entry name" value="DUF4266"/>
</dbReference>
<gene>
    <name evidence="2" type="ORF">GCM10011607_07580</name>
</gene>
<dbReference type="EMBL" id="BMII01000005">
    <property type="protein sequence ID" value="GGB49659.1"/>
    <property type="molecule type" value="Genomic_DNA"/>
</dbReference>
<evidence type="ECO:0000313" key="2">
    <source>
        <dbReference type="EMBL" id="GGB49659.1"/>
    </source>
</evidence>
<organism evidence="2 3">
    <name type="scientific">Shewanella inventionis</name>
    <dbReference type="NCBI Taxonomy" id="1738770"/>
    <lineage>
        <taxon>Bacteria</taxon>
        <taxon>Pseudomonadati</taxon>
        <taxon>Pseudomonadota</taxon>
        <taxon>Gammaproteobacteria</taxon>
        <taxon>Alteromonadales</taxon>
        <taxon>Shewanellaceae</taxon>
        <taxon>Shewanella</taxon>
    </lineage>
</organism>
<feature type="domain" description="DUF4266" evidence="1">
    <location>
        <begin position="38"/>
        <end position="87"/>
    </location>
</feature>
<comment type="caution">
    <text evidence="2">The sequence shown here is derived from an EMBL/GenBank/DDBJ whole genome shotgun (WGS) entry which is preliminary data.</text>
</comment>
<proteinExistence type="predicted"/>
<protein>
    <recommendedName>
        <fullName evidence="1">DUF4266 domain-containing protein</fullName>
    </recommendedName>
</protein>
<evidence type="ECO:0000313" key="3">
    <source>
        <dbReference type="Proteomes" id="UP000617555"/>
    </source>
</evidence>
<accession>A0ABQ1IQ64</accession>
<name>A0ABQ1IQ64_9GAMM</name>
<reference evidence="3" key="1">
    <citation type="journal article" date="2019" name="Int. J. Syst. Evol. Microbiol.">
        <title>The Global Catalogue of Microorganisms (GCM) 10K type strain sequencing project: providing services to taxonomists for standard genome sequencing and annotation.</title>
        <authorList>
            <consortium name="The Broad Institute Genomics Platform"/>
            <consortium name="The Broad Institute Genome Sequencing Center for Infectious Disease"/>
            <person name="Wu L."/>
            <person name="Ma J."/>
        </authorList>
    </citation>
    <scope>NUCLEOTIDE SEQUENCE [LARGE SCALE GENOMIC DNA]</scope>
    <source>
        <strain evidence="3">CGMCC 1.15339</strain>
    </source>
</reference>
<keyword evidence="3" id="KW-1185">Reference proteome</keyword>